<evidence type="ECO:0000256" key="1">
    <source>
        <dbReference type="ARBA" id="ARBA00015991"/>
    </source>
</evidence>
<dbReference type="GO" id="GO:0005524">
    <property type="term" value="F:ATP binding"/>
    <property type="evidence" value="ECO:0007669"/>
    <property type="project" value="UniProtKB-UniRule"/>
</dbReference>
<dbReference type="PROSITE" id="PS51160">
    <property type="entry name" value="ACYLPHOSPHATASE_3"/>
    <property type="match status" value="1"/>
</dbReference>
<dbReference type="Gene3D" id="3.30.70.100">
    <property type="match status" value="1"/>
</dbReference>
<dbReference type="InterPro" id="IPR001792">
    <property type="entry name" value="Acylphosphatase-like_dom"/>
</dbReference>
<comment type="caution">
    <text evidence="4">Lacks conserved residue(s) required for the propagation of feature annotation.</text>
</comment>
<dbReference type="GO" id="GO:0009432">
    <property type="term" value="P:SOS response"/>
    <property type="evidence" value="ECO:0007669"/>
    <property type="project" value="TreeGrafter"/>
</dbReference>
<feature type="coiled-coil region" evidence="6">
    <location>
        <begin position="478"/>
        <end position="512"/>
    </location>
</feature>
<dbReference type="GO" id="GO:0018169">
    <property type="term" value="F:ribosomal S6-glutamic acid ligase activity"/>
    <property type="evidence" value="ECO:0007669"/>
    <property type="project" value="TreeGrafter"/>
</dbReference>
<dbReference type="STRING" id="199441.BkAM31D_21445"/>
<comment type="similarity">
    <text evidence="5">Belongs to the acylphosphatase family.</text>
</comment>
<dbReference type="SUPFAM" id="SSF54975">
    <property type="entry name" value="Acylphosphatase/BLUF domain-like"/>
    <property type="match status" value="1"/>
</dbReference>
<keyword evidence="3" id="KW-0067">ATP-binding</keyword>
<sequence>MQQNRNWLPHYIDAVPLEARRKKTSMYVIALEAWRRGITVKFYNHSNEGKLQIRYSLSYQGREHHFQGSKGDLVSEEAYNICDNKGLTNDYLTKAGVPTPKGRRFGAEATDEEVIEYSRTLVYPLVIKPTNGCAGKGVIANIETEQEFIEALTYVRQQLNFPEVIVERFVTGDEIRIYVLGDKVLGAANRRPANIVGDGIHTVQQLIRLKNKERKSIPHLYFRPIKLDREVRQSIESAGYTLESIPKAGKRIYLRKISNVSAGGDPIDVTDQLTDEVKKIAVDAVKAVPGLAQCGVDMIIDPSFKTGVILELNTKAGLGSHIYPIEGNAKDIPKAIIDYYFPETIEIKTENSNVFFDFKSIIDSLQSRSVVEIEIAPPSPVTVKAKRFVIDGPFHVGFQNWLLKQAIANNLHGFVQKFNKQDVEVVVAGKTVEDVEAFKQHLIQSTAFGRIEISVEEEYSKPVKKGFELVNKFNIMTLEHLEDELTMMKKEYAQLEKEKNRFERRMREIRKSRTWKLTMPIRKVAMVLRSILKPKTAKM</sequence>
<organism evidence="9 10">
    <name type="scientific">Halalkalibacter krulwichiae</name>
    <dbReference type="NCBI Taxonomy" id="199441"/>
    <lineage>
        <taxon>Bacteria</taxon>
        <taxon>Bacillati</taxon>
        <taxon>Bacillota</taxon>
        <taxon>Bacilli</taxon>
        <taxon>Bacillales</taxon>
        <taxon>Bacillaceae</taxon>
        <taxon>Halalkalibacter</taxon>
    </lineage>
</organism>
<keyword evidence="10" id="KW-1185">Reference proteome</keyword>
<dbReference type="Pfam" id="PF00708">
    <property type="entry name" value="Acylphosphatase"/>
    <property type="match status" value="1"/>
</dbReference>
<dbReference type="AlphaFoldDB" id="A0A1X9MFI7"/>
<feature type="domain" description="ATP-grasp" evidence="7">
    <location>
        <begin position="89"/>
        <end position="341"/>
    </location>
</feature>
<keyword evidence="3" id="KW-0547">Nucleotide-binding</keyword>
<feature type="domain" description="Acylphosphatase-like" evidence="8">
    <location>
        <begin position="385"/>
        <end position="471"/>
    </location>
</feature>
<dbReference type="GO" id="GO:0005737">
    <property type="term" value="C:cytoplasm"/>
    <property type="evidence" value="ECO:0007669"/>
    <property type="project" value="TreeGrafter"/>
</dbReference>
<gene>
    <name evidence="9" type="primary">gshAB_1</name>
    <name evidence="9" type="ORF">BkAM31D_21445</name>
</gene>
<keyword evidence="6" id="KW-0175">Coiled coil</keyword>
<evidence type="ECO:0000259" key="7">
    <source>
        <dbReference type="PROSITE" id="PS50975"/>
    </source>
</evidence>
<proteinExistence type="inferred from homology"/>
<dbReference type="InterPro" id="IPR036046">
    <property type="entry name" value="Acylphosphatase-like_dom_sf"/>
</dbReference>
<evidence type="ECO:0000256" key="2">
    <source>
        <dbReference type="ARBA" id="ARBA00032904"/>
    </source>
</evidence>
<dbReference type="PROSITE" id="PS50975">
    <property type="entry name" value="ATP_GRASP"/>
    <property type="match status" value="1"/>
</dbReference>
<protein>
    <recommendedName>
        <fullName evidence="1">Acylphosphatase</fullName>
    </recommendedName>
    <alternativeName>
        <fullName evidence="2">Acylphosphate phosphohydrolase</fullName>
    </alternativeName>
</protein>
<dbReference type="Proteomes" id="UP000193006">
    <property type="component" value="Chromosome"/>
</dbReference>
<evidence type="ECO:0000313" key="10">
    <source>
        <dbReference type="Proteomes" id="UP000193006"/>
    </source>
</evidence>
<dbReference type="GO" id="GO:0046872">
    <property type="term" value="F:metal ion binding"/>
    <property type="evidence" value="ECO:0007669"/>
    <property type="project" value="InterPro"/>
</dbReference>
<dbReference type="Gene3D" id="3.30.470.20">
    <property type="entry name" value="ATP-grasp fold, B domain"/>
    <property type="match status" value="2"/>
</dbReference>
<dbReference type="EMBL" id="CP020814">
    <property type="protein sequence ID" value="ARK32208.1"/>
    <property type="molecule type" value="Genomic_DNA"/>
</dbReference>
<reference evidence="9 10" key="1">
    <citation type="submission" date="2017-04" db="EMBL/GenBank/DDBJ databases">
        <title>Bacillus krulwichiae AM31D Genome sequencing and assembly.</title>
        <authorList>
            <person name="Krulwich T.A."/>
            <person name="Anastor L."/>
            <person name="Ehrlich R."/>
            <person name="Ehrlich G.D."/>
            <person name="Janto B."/>
        </authorList>
    </citation>
    <scope>NUCLEOTIDE SEQUENCE [LARGE SCALE GENOMIC DNA]</scope>
    <source>
        <strain evidence="9 10">AM31D</strain>
    </source>
</reference>
<dbReference type="SMART" id="SM01209">
    <property type="entry name" value="GARS_A"/>
    <property type="match status" value="1"/>
</dbReference>
<dbReference type="PANTHER" id="PTHR21621:SF0">
    <property type="entry name" value="BETA-CITRYLGLUTAMATE SYNTHASE B-RELATED"/>
    <property type="match status" value="1"/>
</dbReference>
<dbReference type="InterPro" id="IPR013651">
    <property type="entry name" value="ATP-grasp_RimK-type"/>
</dbReference>
<evidence type="ECO:0000256" key="6">
    <source>
        <dbReference type="SAM" id="Coils"/>
    </source>
</evidence>
<evidence type="ECO:0000259" key="8">
    <source>
        <dbReference type="PROSITE" id="PS51160"/>
    </source>
</evidence>
<dbReference type="SUPFAM" id="SSF56059">
    <property type="entry name" value="Glutathione synthetase ATP-binding domain-like"/>
    <property type="match status" value="1"/>
</dbReference>
<dbReference type="RefSeq" id="WP_066158235.1">
    <property type="nucleotide sequence ID" value="NZ_CP020814.1"/>
</dbReference>
<dbReference type="Pfam" id="PF08443">
    <property type="entry name" value="RimK"/>
    <property type="match status" value="1"/>
</dbReference>
<evidence type="ECO:0000256" key="4">
    <source>
        <dbReference type="PROSITE-ProRule" id="PRU00520"/>
    </source>
</evidence>
<evidence type="ECO:0000313" key="9">
    <source>
        <dbReference type="EMBL" id="ARK32208.1"/>
    </source>
</evidence>
<dbReference type="InterPro" id="IPR011761">
    <property type="entry name" value="ATP-grasp"/>
</dbReference>
<evidence type="ECO:0000256" key="5">
    <source>
        <dbReference type="RuleBase" id="RU004168"/>
    </source>
</evidence>
<name>A0A1X9MFI7_9BACI</name>
<evidence type="ECO:0000256" key="3">
    <source>
        <dbReference type="PROSITE-ProRule" id="PRU00409"/>
    </source>
</evidence>
<accession>A0A1X9MFI7</accession>
<dbReference type="KEGG" id="bkw:BkAM31D_21445"/>
<dbReference type="PANTHER" id="PTHR21621">
    <property type="entry name" value="RIBOSOMAL PROTEIN S6 MODIFICATION PROTEIN"/>
    <property type="match status" value="1"/>
</dbReference>